<accession>A0A2I0KBZ0</accession>
<keyword evidence="2" id="KW-0732">Signal</keyword>
<keyword evidence="1" id="KW-1133">Transmembrane helix</keyword>
<sequence>MAMIARMTVTTAKRQLWWWLCWWLWWWRLGGATMNVFNGASSSDHANVARRGLRPPPLEKVPEEGPALCAGTMPSWDLTNQGPTPGGSLVLLHCNNSFYLFTVTALCFTWAGHVALRPRVARPKAFLQLKKKIISVGSQRGLKLEPIIGGASPFFSGASSDDVVLTRLLMGPQWELKEPTIVDALRRGSYISCSINHGKEWS</sequence>
<evidence type="ECO:0000313" key="4">
    <source>
        <dbReference type="Proteomes" id="UP000233551"/>
    </source>
</evidence>
<keyword evidence="1" id="KW-0812">Transmembrane</keyword>
<evidence type="ECO:0000313" key="3">
    <source>
        <dbReference type="EMBL" id="PKI66054.1"/>
    </source>
</evidence>
<dbReference type="EMBL" id="PGOL01000696">
    <property type="protein sequence ID" value="PKI66054.1"/>
    <property type="molecule type" value="Genomic_DNA"/>
</dbReference>
<reference evidence="3 4" key="1">
    <citation type="submission" date="2017-11" db="EMBL/GenBank/DDBJ databases">
        <title>De-novo sequencing of pomegranate (Punica granatum L.) genome.</title>
        <authorList>
            <person name="Akparov Z."/>
            <person name="Amiraslanov A."/>
            <person name="Hajiyeva S."/>
            <person name="Abbasov M."/>
            <person name="Kaur K."/>
            <person name="Hamwieh A."/>
            <person name="Solovyev V."/>
            <person name="Salamov A."/>
            <person name="Braich B."/>
            <person name="Kosarev P."/>
            <person name="Mahmoud A."/>
            <person name="Hajiyev E."/>
            <person name="Babayeva S."/>
            <person name="Izzatullayeva V."/>
            <person name="Mammadov A."/>
            <person name="Mammadov A."/>
            <person name="Sharifova S."/>
            <person name="Ojaghi J."/>
            <person name="Eynullazada K."/>
            <person name="Bayramov B."/>
            <person name="Abdulazimova A."/>
            <person name="Shahmuradov I."/>
        </authorList>
    </citation>
    <scope>NUCLEOTIDE SEQUENCE [LARGE SCALE GENOMIC DNA]</scope>
    <source>
        <strain evidence="4">cv. AG2017</strain>
        <tissue evidence="3">Leaf</tissue>
    </source>
</reference>
<evidence type="ECO:0000256" key="1">
    <source>
        <dbReference type="SAM" id="Phobius"/>
    </source>
</evidence>
<protein>
    <submittedName>
        <fullName evidence="3">Uncharacterized protein</fullName>
    </submittedName>
</protein>
<feature type="transmembrane region" description="Helical" evidence="1">
    <location>
        <begin position="98"/>
        <end position="116"/>
    </location>
</feature>
<feature type="signal peptide" evidence="2">
    <location>
        <begin position="1"/>
        <end position="32"/>
    </location>
</feature>
<proteinExistence type="predicted"/>
<gene>
    <name evidence="3" type="ORF">CRG98_013549</name>
</gene>
<dbReference type="Proteomes" id="UP000233551">
    <property type="component" value="Unassembled WGS sequence"/>
</dbReference>
<name>A0A2I0KBZ0_PUNGR</name>
<comment type="caution">
    <text evidence="3">The sequence shown here is derived from an EMBL/GenBank/DDBJ whole genome shotgun (WGS) entry which is preliminary data.</text>
</comment>
<organism evidence="3 4">
    <name type="scientific">Punica granatum</name>
    <name type="common">Pomegranate</name>
    <dbReference type="NCBI Taxonomy" id="22663"/>
    <lineage>
        <taxon>Eukaryota</taxon>
        <taxon>Viridiplantae</taxon>
        <taxon>Streptophyta</taxon>
        <taxon>Embryophyta</taxon>
        <taxon>Tracheophyta</taxon>
        <taxon>Spermatophyta</taxon>
        <taxon>Magnoliopsida</taxon>
        <taxon>eudicotyledons</taxon>
        <taxon>Gunneridae</taxon>
        <taxon>Pentapetalae</taxon>
        <taxon>rosids</taxon>
        <taxon>malvids</taxon>
        <taxon>Myrtales</taxon>
        <taxon>Lythraceae</taxon>
        <taxon>Punica</taxon>
    </lineage>
</organism>
<evidence type="ECO:0000256" key="2">
    <source>
        <dbReference type="SAM" id="SignalP"/>
    </source>
</evidence>
<keyword evidence="4" id="KW-1185">Reference proteome</keyword>
<feature type="chain" id="PRO_5014170856" evidence="2">
    <location>
        <begin position="33"/>
        <end position="202"/>
    </location>
</feature>
<keyword evidence="1" id="KW-0472">Membrane</keyword>
<dbReference type="AlphaFoldDB" id="A0A2I0KBZ0"/>